<dbReference type="PANTHER" id="PTHR42850">
    <property type="entry name" value="METALLOPHOSPHOESTERASE"/>
    <property type="match status" value="1"/>
</dbReference>
<comment type="caution">
    <text evidence="3">The sequence shown here is derived from an EMBL/GenBank/DDBJ whole genome shotgun (WGS) entry which is preliminary data.</text>
</comment>
<evidence type="ECO:0000313" key="4">
    <source>
        <dbReference type="Proteomes" id="UP000661507"/>
    </source>
</evidence>
<name>A0A917NTK3_9PROT</name>
<dbReference type="SUPFAM" id="SSF56300">
    <property type="entry name" value="Metallo-dependent phosphatases"/>
    <property type="match status" value="1"/>
</dbReference>
<evidence type="ECO:0000313" key="3">
    <source>
        <dbReference type="EMBL" id="GGJ26715.1"/>
    </source>
</evidence>
<evidence type="ECO:0000259" key="2">
    <source>
        <dbReference type="Pfam" id="PF12850"/>
    </source>
</evidence>
<reference evidence="3" key="2">
    <citation type="submission" date="2020-09" db="EMBL/GenBank/DDBJ databases">
        <authorList>
            <person name="Sun Q."/>
            <person name="Zhou Y."/>
        </authorList>
    </citation>
    <scope>NUCLEOTIDE SEQUENCE</scope>
    <source>
        <strain evidence="3">CGMCC 1.3617</strain>
    </source>
</reference>
<protein>
    <submittedName>
        <fullName evidence="3">Metallophosphoesterase</fullName>
    </submittedName>
</protein>
<dbReference type="Proteomes" id="UP000661507">
    <property type="component" value="Unassembled WGS sequence"/>
</dbReference>
<dbReference type="GO" id="GO:0005737">
    <property type="term" value="C:cytoplasm"/>
    <property type="evidence" value="ECO:0007669"/>
    <property type="project" value="TreeGrafter"/>
</dbReference>
<evidence type="ECO:0000256" key="1">
    <source>
        <dbReference type="ARBA" id="ARBA00008950"/>
    </source>
</evidence>
<gene>
    <name evidence="3" type="ORF">GCM10011320_37700</name>
</gene>
<dbReference type="InterPro" id="IPR011152">
    <property type="entry name" value="Pesterase_MJ0912"/>
</dbReference>
<accession>A0A917NTK3</accession>
<dbReference type="Gene3D" id="3.60.21.10">
    <property type="match status" value="1"/>
</dbReference>
<dbReference type="RefSeq" id="WP_229681419.1">
    <property type="nucleotide sequence ID" value="NZ_BMKW01000009.1"/>
</dbReference>
<dbReference type="EMBL" id="BMKW01000009">
    <property type="protein sequence ID" value="GGJ26715.1"/>
    <property type="molecule type" value="Genomic_DNA"/>
</dbReference>
<dbReference type="AlphaFoldDB" id="A0A917NTK3"/>
<proteinExistence type="inferred from homology"/>
<organism evidence="3 4">
    <name type="scientific">Neoroseomonas lacus</name>
    <dbReference type="NCBI Taxonomy" id="287609"/>
    <lineage>
        <taxon>Bacteria</taxon>
        <taxon>Pseudomonadati</taxon>
        <taxon>Pseudomonadota</taxon>
        <taxon>Alphaproteobacteria</taxon>
        <taxon>Acetobacterales</taxon>
        <taxon>Acetobacteraceae</taxon>
        <taxon>Neoroseomonas</taxon>
    </lineage>
</organism>
<feature type="domain" description="Calcineurin-like phosphoesterase" evidence="2">
    <location>
        <begin position="11"/>
        <end position="189"/>
    </location>
</feature>
<dbReference type="PIRSF" id="PIRSF000883">
    <property type="entry name" value="Pesterase_MJ0912"/>
    <property type="match status" value="1"/>
</dbReference>
<dbReference type="Pfam" id="PF12850">
    <property type="entry name" value="Metallophos_2"/>
    <property type="match status" value="1"/>
</dbReference>
<keyword evidence="4" id="KW-1185">Reference proteome</keyword>
<comment type="similarity">
    <text evidence="1">Belongs to the metallophosphoesterase superfamily. YfcE family.</text>
</comment>
<dbReference type="InterPro" id="IPR029052">
    <property type="entry name" value="Metallo-depent_PP-like"/>
</dbReference>
<dbReference type="PANTHER" id="PTHR42850:SF2">
    <property type="entry name" value="BLL5683 PROTEIN"/>
    <property type="match status" value="1"/>
</dbReference>
<sequence>MSRLLPYTRPMKLAVIADIHGNLLALEAVLADIDRRGLQQVINLGDVASGPLWPRETVELVQSRAIATLRGNHDRWIGEGGEGHSDSFARDQMDGGQVAWLWGLPPRLEPAPGVLAFHARPDDDSAYLLEEVASGRLIPSVAAEVAARLGPTEATLLLCAHSHLAGMLLLEDGRLVLNPGSVGCPAYADPTPPPHVSEAGSPFARYAVLEVEAGRLLGCEMIALAYHHEAAAARAESLGRAGWAHALRTGLMPFGG</sequence>
<dbReference type="InterPro" id="IPR050126">
    <property type="entry name" value="Ap4A_hydrolase"/>
</dbReference>
<reference evidence="3" key="1">
    <citation type="journal article" date="2014" name="Int. J. Syst. Evol. Microbiol.">
        <title>Complete genome sequence of Corynebacterium casei LMG S-19264T (=DSM 44701T), isolated from a smear-ripened cheese.</title>
        <authorList>
            <consortium name="US DOE Joint Genome Institute (JGI-PGF)"/>
            <person name="Walter F."/>
            <person name="Albersmeier A."/>
            <person name="Kalinowski J."/>
            <person name="Ruckert C."/>
        </authorList>
    </citation>
    <scope>NUCLEOTIDE SEQUENCE</scope>
    <source>
        <strain evidence="3">CGMCC 1.3617</strain>
    </source>
</reference>
<dbReference type="InterPro" id="IPR024654">
    <property type="entry name" value="Calcineurin-like_PHP_lpxH"/>
</dbReference>
<dbReference type="GO" id="GO:0016791">
    <property type="term" value="F:phosphatase activity"/>
    <property type="evidence" value="ECO:0007669"/>
    <property type="project" value="TreeGrafter"/>
</dbReference>